<dbReference type="SMART" id="SM00858">
    <property type="entry name" value="SAF"/>
    <property type="match status" value="1"/>
</dbReference>
<gene>
    <name evidence="2" type="ORF">HD597_009136</name>
</gene>
<dbReference type="Pfam" id="PF03102">
    <property type="entry name" value="NeuB"/>
    <property type="match status" value="1"/>
</dbReference>
<organism evidence="2 3">
    <name type="scientific">Nonomuraea thailandensis</name>
    <dbReference type="NCBI Taxonomy" id="1188745"/>
    <lineage>
        <taxon>Bacteria</taxon>
        <taxon>Bacillati</taxon>
        <taxon>Actinomycetota</taxon>
        <taxon>Actinomycetes</taxon>
        <taxon>Streptosporangiales</taxon>
        <taxon>Streptosporangiaceae</taxon>
        <taxon>Nonomuraea</taxon>
    </lineage>
</organism>
<dbReference type="GO" id="GO:0050462">
    <property type="term" value="F:N-acetylneuraminate synthase activity"/>
    <property type="evidence" value="ECO:0007669"/>
    <property type="project" value="UniProtKB-EC"/>
</dbReference>
<dbReference type="EMBL" id="JAMZEB010000002">
    <property type="protein sequence ID" value="MCP2362116.1"/>
    <property type="molecule type" value="Genomic_DNA"/>
</dbReference>
<name>A0A9X2GUR6_9ACTN</name>
<evidence type="ECO:0000313" key="3">
    <source>
        <dbReference type="Proteomes" id="UP001139648"/>
    </source>
</evidence>
<feature type="domain" description="AFP-like" evidence="1">
    <location>
        <begin position="292"/>
        <end position="347"/>
    </location>
</feature>
<keyword evidence="2" id="KW-0808">Transferase</keyword>
<dbReference type="InterPro" id="IPR013132">
    <property type="entry name" value="PseI/NeuA/B-like_N"/>
</dbReference>
<dbReference type="RefSeq" id="WP_253752583.1">
    <property type="nucleotide sequence ID" value="NZ_BAABKA010000027.1"/>
</dbReference>
<dbReference type="PANTHER" id="PTHR42966:SF2">
    <property type="entry name" value="PSEUDAMINIC ACID SYNTHASE"/>
    <property type="match status" value="1"/>
</dbReference>
<dbReference type="GO" id="GO:0016051">
    <property type="term" value="P:carbohydrate biosynthetic process"/>
    <property type="evidence" value="ECO:0007669"/>
    <property type="project" value="InterPro"/>
</dbReference>
<dbReference type="SUPFAM" id="SSF51569">
    <property type="entry name" value="Aldolase"/>
    <property type="match status" value="1"/>
</dbReference>
<proteinExistence type="predicted"/>
<dbReference type="NCBIfam" id="TIGR03586">
    <property type="entry name" value="PseI"/>
    <property type="match status" value="1"/>
</dbReference>
<keyword evidence="3" id="KW-1185">Reference proteome</keyword>
<evidence type="ECO:0000313" key="2">
    <source>
        <dbReference type="EMBL" id="MCP2362116.1"/>
    </source>
</evidence>
<dbReference type="InterPro" id="IPR013974">
    <property type="entry name" value="SAF"/>
</dbReference>
<reference evidence="2" key="1">
    <citation type="submission" date="2022-06" db="EMBL/GenBank/DDBJ databases">
        <title>Sequencing the genomes of 1000 actinobacteria strains.</title>
        <authorList>
            <person name="Klenk H.-P."/>
        </authorList>
    </citation>
    <scope>NUCLEOTIDE SEQUENCE</scope>
    <source>
        <strain evidence="2">DSM 46694</strain>
    </source>
</reference>
<dbReference type="EC" id="2.5.1.56" evidence="2"/>
<dbReference type="InterPro" id="IPR051690">
    <property type="entry name" value="PseI-like"/>
</dbReference>
<sequence length="347" mass="36426">MISIGGRAIGPGHPPFVVAELSGNHNGDLERALAIVDAVADAGAHALKLQTYTPDTLTIDCDAPPFRLGEEHELWGGESLYRLFERAHTPWAWHEPIFARARERGLAAFSAPFDPTAVELLEKLGVPAYKIASSEIVDLPLIRLAAGTGKPLIISTGMATVSEIEAAVSAARGAGCTQLAVLSCTASYPASPSESNLRALPLLAAITGEVVGLSDHTPGLGAALAAVALGACVIEKHVTLSRADGGVDSAFSLEPAELAALVVESERAWESLGEVAIGPRPSEREGLRFRRSLYVVRDVSAGEPVTPENVRSIRPAGGLPPDSAATVMGRRFTRDVPFGTPLTWDLI</sequence>
<dbReference type="InterPro" id="IPR036732">
    <property type="entry name" value="AFP_Neu5c_C_sf"/>
</dbReference>
<accession>A0A9X2GUR6</accession>
<protein>
    <submittedName>
        <fullName evidence="2">N-acetylneuraminate synthase</fullName>
        <ecNumber evidence="2">2.5.1.56</ecNumber>
    </submittedName>
</protein>
<evidence type="ECO:0000259" key="1">
    <source>
        <dbReference type="PROSITE" id="PS50844"/>
    </source>
</evidence>
<dbReference type="AlphaFoldDB" id="A0A9X2GUR6"/>
<dbReference type="Pfam" id="PF08666">
    <property type="entry name" value="SAF"/>
    <property type="match status" value="1"/>
</dbReference>
<dbReference type="InterPro" id="IPR057736">
    <property type="entry name" value="SAF_PseI/NeuA/NeuB"/>
</dbReference>
<dbReference type="Gene3D" id="3.20.20.70">
    <property type="entry name" value="Aldolase class I"/>
    <property type="match status" value="1"/>
</dbReference>
<dbReference type="Gene3D" id="3.90.1210.10">
    <property type="entry name" value="Antifreeze-like/N-acetylneuraminic acid synthase C-terminal domain"/>
    <property type="match status" value="1"/>
</dbReference>
<dbReference type="InterPro" id="IPR013785">
    <property type="entry name" value="Aldolase_TIM"/>
</dbReference>
<dbReference type="PANTHER" id="PTHR42966">
    <property type="entry name" value="N-ACETYLNEURAMINATE SYNTHASE"/>
    <property type="match status" value="1"/>
</dbReference>
<dbReference type="CDD" id="cd11615">
    <property type="entry name" value="SAF_NeuB_like"/>
    <property type="match status" value="1"/>
</dbReference>
<dbReference type="Proteomes" id="UP001139648">
    <property type="component" value="Unassembled WGS sequence"/>
</dbReference>
<dbReference type="InterPro" id="IPR020030">
    <property type="entry name" value="Pseudaminic_synth_PseI"/>
</dbReference>
<dbReference type="InterPro" id="IPR006190">
    <property type="entry name" value="SAF_AFP_Neu5Ac"/>
</dbReference>
<comment type="caution">
    <text evidence="2">The sequence shown here is derived from an EMBL/GenBank/DDBJ whole genome shotgun (WGS) entry which is preliminary data.</text>
</comment>
<dbReference type="GO" id="GO:0047444">
    <property type="term" value="F:N-acylneuraminate-9-phosphate synthase activity"/>
    <property type="evidence" value="ECO:0007669"/>
    <property type="project" value="TreeGrafter"/>
</dbReference>
<dbReference type="PROSITE" id="PS50844">
    <property type="entry name" value="AFP_LIKE"/>
    <property type="match status" value="1"/>
</dbReference>
<dbReference type="SUPFAM" id="SSF51269">
    <property type="entry name" value="AFP III-like domain"/>
    <property type="match status" value="1"/>
</dbReference>